<keyword evidence="3" id="KW-0808">Transferase</keyword>
<dbReference type="SUPFAM" id="SSF53756">
    <property type="entry name" value="UDP-Glycosyltransferase/glycogen phosphorylase"/>
    <property type="match status" value="1"/>
</dbReference>
<dbReference type="RefSeq" id="WP_066157501.1">
    <property type="nucleotide sequence ID" value="NZ_CP020814.1"/>
</dbReference>
<dbReference type="GO" id="GO:0016757">
    <property type="term" value="F:glycosyltransferase activity"/>
    <property type="evidence" value="ECO:0007669"/>
    <property type="project" value="UniProtKB-KW"/>
</dbReference>
<dbReference type="InterPro" id="IPR001296">
    <property type="entry name" value="Glyco_trans_1"/>
</dbReference>
<dbReference type="Proteomes" id="UP000193006">
    <property type="component" value="Chromosome"/>
</dbReference>
<keyword evidence="3" id="KW-0328">Glycosyltransferase</keyword>
<dbReference type="CDD" id="cd03812">
    <property type="entry name" value="GT4_CapH-like"/>
    <property type="match status" value="1"/>
</dbReference>
<evidence type="ECO:0000259" key="1">
    <source>
        <dbReference type="Pfam" id="PF00534"/>
    </source>
</evidence>
<protein>
    <submittedName>
        <fullName evidence="3">Putative glycosyltransferase EpsF</fullName>
        <ecNumber evidence="3">2.4.-.-</ecNumber>
    </submittedName>
</protein>
<gene>
    <name evidence="3" type="primary">epsF</name>
    <name evidence="3" type="ORF">BkAM31D_22740</name>
</gene>
<dbReference type="EMBL" id="CP020814">
    <property type="protein sequence ID" value="ARK32452.1"/>
    <property type="molecule type" value="Genomic_DNA"/>
</dbReference>
<name>A0A1X9MMM7_9BACI</name>
<dbReference type="PANTHER" id="PTHR45947">
    <property type="entry name" value="SULFOQUINOVOSYL TRANSFERASE SQD2"/>
    <property type="match status" value="1"/>
</dbReference>
<dbReference type="STRING" id="199441.BkAM31D_22740"/>
<reference evidence="3 4" key="1">
    <citation type="submission" date="2017-04" db="EMBL/GenBank/DDBJ databases">
        <title>Bacillus krulwichiae AM31D Genome sequencing and assembly.</title>
        <authorList>
            <person name="Krulwich T.A."/>
            <person name="Anastor L."/>
            <person name="Ehrlich R."/>
            <person name="Ehrlich G.D."/>
            <person name="Janto B."/>
        </authorList>
    </citation>
    <scope>NUCLEOTIDE SEQUENCE [LARGE SCALE GENOMIC DNA]</scope>
    <source>
        <strain evidence="3 4">AM31D</strain>
    </source>
</reference>
<dbReference type="Pfam" id="PF00534">
    <property type="entry name" value="Glycos_transf_1"/>
    <property type="match status" value="1"/>
</dbReference>
<evidence type="ECO:0000313" key="3">
    <source>
        <dbReference type="EMBL" id="ARK32452.1"/>
    </source>
</evidence>
<keyword evidence="4" id="KW-1185">Reference proteome</keyword>
<sequence>MSHKVKVLHICGSITSSGGVGAFLMNYYKNVDINKVQFDFLTHNNTEEQLVKEINDMGGSVIKITPKSISIWKNIYEAFKIINKRSPHEIIHIHTASTTSFLYLLIAKLAGKKKRIVHSHATDLEKPKGSFQHRIHNLLRPIMLSLSTDLFACSEAAGDWLFGVERRSKVRLVNNAIDSKKFLYNKRKAEQIRNSMNIDDKLVIGNIGRFSYPKNHHFIIDIFNEVVKVNPNALLLLIGSGELIDEIKQKVFELKLNNKVKFLGVRNDIPDLLNAMNVFLLPSKFEGLPVALIEAQASGLKIYATDTITSEVEVTELVTRLPISESPRFWAEKIIQDSNQLVRKSTYEEIVKSGYDIKSNAKWLENFYFNKTFK</sequence>
<organism evidence="3 4">
    <name type="scientific">Halalkalibacter krulwichiae</name>
    <dbReference type="NCBI Taxonomy" id="199441"/>
    <lineage>
        <taxon>Bacteria</taxon>
        <taxon>Bacillati</taxon>
        <taxon>Bacillota</taxon>
        <taxon>Bacilli</taxon>
        <taxon>Bacillales</taxon>
        <taxon>Bacillaceae</taxon>
        <taxon>Halalkalibacter</taxon>
    </lineage>
</organism>
<feature type="domain" description="Glycosyl transferase family 1" evidence="1">
    <location>
        <begin position="190"/>
        <end position="324"/>
    </location>
</feature>
<feature type="domain" description="Glycosyltransferase subfamily 4-like N-terminal" evidence="2">
    <location>
        <begin position="18"/>
        <end position="179"/>
    </location>
</feature>
<accession>A0A1X9MMM7</accession>
<dbReference type="Gene3D" id="3.40.50.2000">
    <property type="entry name" value="Glycogen Phosphorylase B"/>
    <property type="match status" value="2"/>
</dbReference>
<dbReference type="Pfam" id="PF13439">
    <property type="entry name" value="Glyco_transf_4"/>
    <property type="match status" value="1"/>
</dbReference>
<proteinExistence type="predicted"/>
<dbReference type="EC" id="2.4.-.-" evidence="3"/>
<dbReference type="AlphaFoldDB" id="A0A1X9MMM7"/>
<dbReference type="InterPro" id="IPR028098">
    <property type="entry name" value="Glyco_trans_4-like_N"/>
</dbReference>
<dbReference type="PANTHER" id="PTHR45947:SF3">
    <property type="entry name" value="SULFOQUINOVOSYL TRANSFERASE SQD2"/>
    <property type="match status" value="1"/>
</dbReference>
<dbReference type="KEGG" id="bkw:BkAM31D_22740"/>
<evidence type="ECO:0000259" key="2">
    <source>
        <dbReference type="Pfam" id="PF13439"/>
    </source>
</evidence>
<dbReference type="InterPro" id="IPR050194">
    <property type="entry name" value="Glycosyltransferase_grp1"/>
</dbReference>
<evidence type="ECO:0000313" key="4">
    <source>
        <dbReference type="Proteomes" id="UP000193006"/>
    </source>
</evidence>